<dbReference type="Pfam" id="PF07873">
    <property type="entry name" value="YabP"/>
    <property type="match status" value="1"/>
</dbReference>
<name>A0A926ES98_9FIRM</name>
<accession>A0A926ES98</accession>
<dbReference type="InterPro" id="IPR022476">
    <property type="entry name" value="Spore_YabP/YqfC"/>
</dbReference>
<sequence length="90" mass="9750">MTENKLQSQNIVIEDRNFVTISGVEQVDSFNDNNIVLSTIKGGLSIKGEGLNVAKLNLDDGSVKISGLINSIVYITKEGTPKNLIGKIFK</sequence>
<proteinExistence type="predicted"/>
<dbReference type="NCBIfam" id="TIGR02892">
    <property type="entry name" value="spore_yabP"/>
    <property type="match status" value="1"/>
</dbReference>
<dbReference type="GO" id="GO:0030435">
    <property type="term" value="P:sporulation resulting in formation of a cellular spore"/>
    <property type="evidence" value="ECO:0007669"/>
    <property type="project" value="InterPro"/>
</dbReference>
<protein>
    <submittedName>
        <fullName evidence="1">Sporulation protein YabP</fullName>
    </submittedName>
</protein>
<organism evidence="1 2">
    <name type="scientific">Paratissierella segnis</name>
    <dbReference type="NCBI Taxonomy" id="2763679"/>
    <lineage>
        <taxon>Bacteria</taxon>
        <taxon>Bacillati</taxon>
        <taxon>Bacillota</taxon>
        <taxon>Tissierellia</taxon>
        <taxon>Tissierellales</taxon>
        <taxon>Tissierellaceae</taxon>
        <taxon>Paratissierella</taxon>
    </lineage>
</organism>
<dbReference type="InterPro" id="IPR038705">
    <property type="entry name" value="YabP_sf"/>
</dbReference>
<dbReference type="InterPro" id="IPR012504">
    <property type="entry name" value="Spore_YabP"/>
</dbReference>
<dbReference type="RefSeq" id="WP_262429381.1">
    <property type="nucleotide sequence ID" value="NZ_JACRTG010000016.1"/>
</dbReference>
<gene>
    <name evidence="1" type="primary">yabP</name>
    <name evidence="1" type="ORF">H8707_06760</name>
</gene>
<dbReference type="PIRSF" id="PIRSF011576">
    <property type="entry name" value="YabP"/>
    <property type="match status" value="1"/>
</dbReference>
<dbReference type="Gene3D" id="2.60.40.2000">
    <property type="match status" value="1"/>
</dbReference>
<evidence type="ECO:0000313" key="2">
    <source>
        <dbReference type="Proteomes" id="UP000601171"/>
    </source>
</evidence>
<dbReference type="AlphaFoldDB" id="A0A926ES98"/>
<keyword evidence="2" id="KW-1185">Reference proteome</keyword>
<dbReference type="EMBL" id="JACRTG010000016">
    <property type="protein sequence ID" value="MBC8587936.1"/>
    <property type="molecule type" value="Genomic_DNA"/>
</dbReference>
<evidence type="ECO:0000313" key="1">
    <source>
        <dbReference type="EMBL" id="MBC8587936.1"/>
    </source>
</evidence>
<reference evidence="1" key="1">
    <citation type="submission" date="2020-08" db="EMBL/GenBank/DDBJ databases">
        <title>Genome public.</title>
        <authorList>
            <person name="Liu C."/>
            <person name="Sun Q."/>
        </authorList>
    </citation>
    <scope>NUCLEOTIDE SEQUENCE</scope>
    <source>
        <strain evidence="1">BX21</strain>
    </source>
</reference>
<comment type="caution">
    <text evidence="1">The sequence shown here is derived from an EMBL/GenBank/DDBJ whole genome shotgun (WGS) entry which is preliminary data.</text>
</comment>
<dbReference type="Proteomes" id="UP000601171">
    <property type="component" value="Unassembled WGS sequence"/>
</dbReference>